<dbReference type="Proteomes" id="UP000275078">
    <property type="component" value="Unassembled WGS sequence"/>
</dbReference>
<protein>
    <submittedName>
        <fullName evidence="1">Uncharacterized protein</fullName>
    </submittedName>
</protein>
<organism evidence="1 2">
    <name type="scientific">Ascobolus immersus RN42</name>
    <dbReference type="NCBI Taxonomy" id="1160509"/>
    <lineage>
        <taxon>Eukaryota</taxon>
        <taxon>Fungi</taxon>
        <taxon>Dikarya</taxon>
        <taxon>Ascomycota</taxon>
        <taxon>Pezizomycotina</taxon>
        <taxon>Pezizomycetes</taxon>
        <taxon>Pezizales</taxon>
        <taxon>Ascobolaceae</taxon>
        <taxon>Ascobolus</taxon>
    </lineage>
</organism>
<gene>
    <name evidence="1" type="ORF">BJ508DRAFT_301892</name>
</gene>
<evidence type="ECO:0000313" key="2">
    <source>
        <dbReference type="Proteomes" id="UP000275078"/>
    </source>
</evidence>
<sequence>MSRVSAPLTTLDDNSSMSALPRVYPSFVHCFSGNSWLVFRDATDAKVRQDSSTWVHIQSLLFTRTGSSSSFLATTTSSFIPTKSASEQCQKLTTCKVVMTIESSQTGTSNPFSQVATPKAPRYAADTWQLYVVFETKRSKTPSACGNPVQVSNLALQTTSMPHPTAAAVSSVFLTDLRPEERLWWSQYAEEMQGRKELTGKRLVVMDLQRGVTSDLKFMVRIATIPVPK</sequence>
<keyword evidence="2" id="KW-1185">Reference proteome</keyword>
<proteinExistence type="predicted"/>
<dbReference type="AlphaFoldDB" id="A0A3N4IKY0"/>
<evidence type="ECO:0000313" key="1">
    <source>
        <dbReference type="EMBL" id="RPA86529.1"/>
    </source>
</evidence>
<accession>A0A3N4IKY0</accession>
<reference evidence="1 2" key="1">
    <citation type="journal article" date="2018" name="Nat. Ecol. Evol.">
        <title>Pezizomycetes genomes reveal the molecular basis of ectomycorrhizal truffle lifestyle.</title>
        <authorList>
            <person name="Murat C."/>
            <person name="Payen T."/>
            <person name="Noel B."/>
            <person name="Kuo A."/>
            <person name="Morin E."/>
            <person name="Chen J."/>
            <person name="Kohler A."/>
            <person name="Krizsan K."/>
            <person name="Balestrini R."/>
            <person name="Da Silva C."/>
            <person name="Montanini B."/>
            <person name="Hainaut M."/>
            <person name="Levati E."/>
            <person name="Barry K.W."/>
            <person name="Belfiori B."/>
            <person name="Cichocki N."/>
            <person name="Clum A."/>
            <person name="Dockter R.B."/>
            <person name="Fauchery L."/>
            <person name="Guy J."/>
            <person name="Iotti M."/>
            <person name="Le Tacon F."/>
            <person name="Lindquist E.A."/>
            <person name="Lipzen A."/>
            <person name="Malagnac F."/>
            <person name="Mello A."/>
            <person name="Molinier V."/>
            <person name="Miyauchi S."/>
            <person name="Poulain J."/>
            <person name="Riccioni C."/>
            <person name="Rubini A."/>
            <person name="Sitrit Y."/>
            <person name="Splivallo R."/>
            <person name="Traeger S."/>
            <person name="Wang M."/>
            <person name="Zifcakova L."/>
            <person name="Wipf D."/>
            <person name="Zambonelli A."/>
            <person name="Paolocci F."/>
            <person name="Nowrousian M."/>
            <person name="Ottonello S."/>
            <person name="Baldrian P."/>
            <person name="Spatafora J.W."/>
            <person name="Henrissat B."/>
            <person name="Nagy L.G."/>
            <person name="Aury J.M."/>
            <person name="Wincker P."/>
            <person name="Grigoriev I.V."/>
            <person name="Bonfante P."/>
            <person name="Martin F.M."/>
        </authorList>
    </citation>
    <scope>NUCLEOTIDE SEQUENCE [LARGE SCALE GENOMIC DNA]</scope>
    <source>
        <strain evidence="1 2">RN42</strain>
    </source>
</reference>
<dbReference type="EMBL" id="ML119649">
    <property type="protein sequence ID" value="RPA86529.1"/>
    <property type="molecule type" value="Genomic_DNA"/>
</dbReference>
<name>A0A3N4IKY0_ASCIM</name>